<comment type="caution">
    <text evidence="13">The sequence shown here is derived from an EMBL/GenBank/DDBJ whole genome shotgun (WGS) entry which is preliminary data.</text>
</comment>
<dbReference type="PRINTS" id="PR00111">
    <property type="entry name" value="ABHYDROLASE"/>
</dbReference>
<dbReference type="GO" id="GO:0005739">
    <property type="term" value="C:mitochondrion"/>
    <property type="evidence" value="ECO:0007669"/>
    <property type="project" value="TreeGrafter"/>
</dbReference>
<comment type="similarity">
    <text evidence="1">Belongs to the AB hydrolase superfamily.</text>
</comment>
<evidence type="ECO:0000313" key="14">
    <source>
        <dbReference type="Proteomes" id="UP001162162"/>
    </source>
</evidence>
<comment type="catalytic activity">
    <reaction evidence="11">
        <text>1-octadecanoyl-2-(5Z,8Z,11Z,14Z-eicosatetraenoyl)-sn-glycerol + H2O = 2-(5Z,8Z,11Z,14Z-eicosatetraenoyl)-glycerol + octadecanoate + H(+)</text>
        <dbReference type="Rhea" id="RHEA:38507"/>
        <dbReference type="ChEBI" id="CHEBI:15377"/>
        <dbReference type="ChEBI" id="CHEBI:15378"/>
        <dbReference type="ChEBI" id="CHEBI:25629"/>
        <dbReference type="ChEBI" id="CHEBI:52392"/>
        <dbReference type="ChEBI" id="CHEBI:75728"/>
    </reaction>
</comment>
<dbReference type="Proteomes" id="UP001162162">
    <property type="component" value="Unassembled WGS sequence"/>
</dbReference>
<dbReference type="InterPro" id="IPR029058">
    <property type="entry name" value="AB_hydrolase_fold"/>
</dbReference>
<evidence type="ECO:0000256" key="9">
    <source>
        <dbReference type="ARBA" id="ARBA00048504"/>
    </source>
</evidence>
<comment type="catalytic activity">
    <reaction evidence="6">
        <text>a 1,3-diacyl-sn-glycerol + H2O = a 1-acyl-sn-glycerol + a fatty acid + H(+)</text>
        <dbReference type="Rhea" id="RHEA:38503"/>
        <dbReference type="ChEBI" id="CHEBI:15377"/>
        <dbReference type="ChEBI" id="CHEBI:15378"/>
        <dbReference type="ChEBI" id="CHEBI:28868"/>
        <dbReference type="ChEBI" id="CHEBI:64683"/>
        <dbReference type="ChEBI" id="CHEBI:77272"/>
    </reaction>
</comment>
<dbReference type="EMBL" id="JAPWTK010000031">
    <property type="protein sequence ID" value="KAJ8956242.1"/>
    <property type="molecule type" value="Genomic_DNA"/>
</dbReference>
<comment type="catalytic activity">
    <reaction evidence="8">
        <text>1-octadecanoyl-2-(4Z,7Z,10Z,13Z,16Z,19Z-docosahexaenoyl)-sn-glycerol + H2O = 2-(4Z,7Z,10Z,13Z,16Z,19Z-docosahexaenoyl)-glycerol + octadecanoate + H(+)</text>
        <dbReference type="Rhea" id="RHEA:77107"/>
        <dbReference type="ChEBI" id="CHEBI:15377"/>
        <dbReference type="ChEBI" id="CHEBI:15378"/>
        <dbReference type="ChEBI" id="CHEBI:25629"/>
        <dbReference type="ChEBI" id="CHEBI:77129"/>
        <dbReference type="ChEBI" id="CHEBI:186738"/>
    </reaction>
</comment>
<dbReference type="InterPro" id="IPR000073">
    <property type="entry name" value="AB_hydrolase_1"/>
</dbReference>
<dbReference type="InterPro" id="IPR000639">
    <property type="entry name" value="Epox_hydrolase-like"/>
</dbReference>
<evidence type="ECO:0000256" key="4">
    <source>
        <dbReference type="ARBA" id="ARBA00042703"/>
    </source>
</evidence>
<evidence type="ECO:0000256" key="5">
    <source>
        <dbReference type="ARBA" id="ARBA00043667"/>
    </source>
</evidence>
<dbReference type="GO" id="GO:0052689">
    <property type="term" value="F:carboxylic ester hydrolase activity"/>
    <property type="evidence" value="ECO:0007669"/>
    <property type="project" value="TreeGrafter"/>
</dbReference>
<keyword evidence="2" id="KW-0378">Hydrolase</keyword>
<feature type="domain" description="AB hydrolase-1" evidence="12">
    <location>
        <begin position="297"/>
        <end position="535"/>
    </location>
</feature>
<evidence type="ECO:0000256" key="11">
    <source>
        <dbReference type="ARBA" id="ARBA00048919"/>
    </source>
</evidence>
<evidence type="ECO:0000313" key="13">
    <source>
        <dbReference type="EMBL" id="KAJ8956242.1"/>
    </source>
</evidence>
<comment type="catalytic activity">
    <reaction evidence="5">
        <text>a 1,2-diacyl-sn-glycerol + H2O = a 2-acylglycerol + a fatty acid + H(+)</text>
        <dbReference type="Rhea" id="RHEA:33275"/>
        <dbReference type="ChEBI" id="CHEBI:15377"/>
        <dbReference type="ChEBI" id="CHEBI:15378"/>
        <dbReference type="ChEBI" id="CHEBI:17389"/>
        <dbReference type="ChEBI" id="CHEBI:17815"/>
        <dbReference type="ChEBI" id="CHEBI:28868"/>
        <dbReference type="EC" id="3.1.1.116"/>
    </reaction>
</comment>
<evidence type="ECO:0000256" key="3">
    <source>
        <dbReference type="ARBA" id="ARBA00026104"/>
    </source>
</evidence>
<comment type="catalytic activity">
    <reaction evidence="10">
        <text>1-octadecanoyl-2-(9Z-octadecenoyl)-sn-glycerol + H2O = 2-(9Z-octadecenoyl)-glycerol + octadecanoate + H(+)</text>
        <dbReference type="Rhea" id="RHEA:77103"/>
        <dbReference type="ChEBI" id="CHEBI:15377"/>
        <dbReference type="ChEBI" id="CHEBI:15378"/>
        <dbReference type="ChEBI" id="CHEBI:25629"/>
        <dbReference type="ChEBI" id="CHEBI:73990"/>
        <dbReference type="ChEBI" id="CHEBI:75468"/>
    </reaction>
</comment>
<evidence type="ECO:0000256" key="10">
    <source>
        <dbReference type="ARBA" id="ARBA00048513"/>
    </source>
</evidence>
<evidence type="ECO:0000256" key="7">
    <source>
        <dbReference type="ARBA" id="ARBA00044064"/>
    </source>
</evidence>
<accession>A0AAV8YXE2</accession>
<organism evidence="13 14">
    <name type="scientific">Aromia moschata</name>
    <dbReference type="NCBI Taxonomy" id="1265417"/>
    <lineage>
        <taxon>Eukaryota</taxon>
        <taxon>Metazoa</taxon>
        <taxon>Ecdysozoa</taxon>
        <taxon>Arthropoda</taxon>
        <taxon>Hexapoda</taxon>
        <taxon>Insecta</taxon>
        <taxon>Pterygota</taxon>
        <taxon>Neoptera</taxon>
        <taxon>Endopterygota</taxon>
        <taxon>Coleoptera</taxon>
        <taxon>Polyphaga</taxon>
        <taxon>Cucujiformia</taxon>
        <taxon>Chrysomeloidea</taxon>
        <taxon>Cerambycidae</taxon>
        <taxon>Cerambycinae</taxon>
        <taxon>Callichromatini</taxon>
        <taxon>Aromia</taxon>
    </lineage>
</organism>
<sequence length="549" mass="62073">MFRRFGNDIIILKYKRQNLSHSLRNVKNLSNAETLEPVKLAYATYESTESNQGSRASPLLILHGLFGSKGNWNSICKVYQQKTDPQRKIVAVDARNHGDSAHSESHTYAHMAADMKLLLEQLGIQKAALMGHSMGGRAMMLFSLKYPELVDKLIIVDISPVRTSPNLTSMPALFQAVENVNLPSNISLSQARAEVDSQLARSIPEKSLRSFLLTNLIQRNDGSYDWRINIPALLSNFNSIARFPLISDLRFGWFRALSGGGNSDYIHTCYRTTIMSIWLTPYELTESYSKTKPTPTVLVVLHGLLGSKNNWNSFCKRYHEHSKSKVMAIDIRNHGDSPHTKEHSYDDLVIDLRRFLYKINAQKVYLLGHSMGGRATMLFALKYPELVEKLIVADISPITTSSSFSMTPDLLMILKKYELPRNISISEARRVVLENLMPTVKNKAVLSFLLTNLVQKSDGSYGWRFNINALLRNFGNISSFPEIHNLVYEGPVLFVGGAKSDYIQKSDYPKIIKLFPKAELKFIDGAGHWLHSEKPAEFLKVTLDFLNKN</sequence>
<dbReference type="AlphaFoldDB" id="A0AAV8YXE2"/>
<dbReference type="PANTHER" id="PTHR46118:SF4">
    <property type="entry name" value="PROTEIN ABHD11"/>
    <property type="match status" value="1"/>
</dbReference>
<reference evidence="13" key="1">
    <citation type="journal article" date="2023" name="Insect Mol. Biol.">
        <title>Genome sequencing provides insights into the evolution of gene families encoding plant cell wall-degrading enzymes in longhorned beetles.</title>
        <authorList>
            <person name="Shin N.R."/>
            <person name="Okamura Y."/>
            <person name="Kirsch R."/>
            <person name="Pauchet Y."/>
        </authorList>
    </citation>
    <scope>NUCLEOTIDE SEQUENCE</scope>
    <source>
        <strain evidence="13">AMC_N1</strain>
    </source>
</reference>
<evidence type="ECO:0000256" key="2">
    <source>
        <dbReference type="ARBA" id="ARBA00022801"/>
    </source>
</evidence>
<evidence type="ECO:0000256" key="1">
    <source>
        <dbReference type="ARBA" id="ARBA00008645"/>
    </source>
</evidence>
<dbReference type="PRINTS" id="PR00412">
    <property type="entry name" value="EPOXHYDRLASE"/>
</dbReference>
<name>A0AAV8YXE2_9CUCU</name>
<evidence type="ECO:0000256" key="8">
    <source>
        <dbReference type="ARBA" id="ARBA00048283"/>
    </source>
</evidence>
<dbReference type="Pfam" id="PF00561">
    <property type="entry name" value="Abhydrolase_1"/>
    <property type="match status" value="2"/>
</dbReference>
<gene>
    <name evidence="13" type="ORF">NQ318_014974</name>
</gene>
<keyword evidence="14" id="KW-1185">Reference proteome</keyword>
<dbReference type="Gene3D" id="3.40.50.1820">
    <property type="entry name" value="alpha/beta hydrolase"/>
    <property type="match status" value="2"/>
</dbReference>
<feature type="domain" description="AB hydrolase-1" evidence="12">
    <location>
        <begin position="58"/>
        <end position="164"/>
    </location>
</feature>
<protein>
    <recommendedName>
        <fullName evidence="7">sn-1-specific diacylglycerol lipase ABHD11</fullName>
        <ecNumber evidence="3">3.1.1.116</ecNumber>
    </recommendedName>
    <alternativeName>
        <fullName evidence="4">Alpha/beta hydrolase domain-containing protein 11</fullName>
    </alternativeName>
</protein>
<dbReference type="EC" id="3.1.1.116" evidence="3"/>
<dbReference type="PANTHER" id="PTHR46118">
    <property type="entry name" value="PROTEIN ABHD11"/>
    <property type="match status" value="1"/>
</dbReference>
<comment type="catalytic activity">
    <reaction evidence="9">
        <text>1,2-didecanoylglycerol + H2O = decanoylglycerol + decanoate + H(+)</text>
        <dbReference type="Rhea" id="RHEA:48596"/>
        <dbReference type="ChEBI" id="CHEBI:11152"/>
        <dbReference type="ChEBI" id="CHEBI:15377"/>
        <dbReference type="ChEBI" id="CHEBI:15378"/>
        <dbReference type="ChEBI" id="CHEBI:27689"/>
        <dbReference type="ChEBI" id="CHEBI:90605"/>
    </reaction>
</comment>
<evidence type="ECO:0000259" key="12">
    <source>
        <dbReference type="Pfam" id="PF00561"/>
    </source>
</evidence>
<proteinExistence type="inferred from homology"/>
<evidence type="ECO:0000256" key="6">
    <source>
        <dbReference type="ARBA" id="ARBA00043742"/>
    </source>
</evidence>
<dbReference type="SUPFAM" id="SSF53474">
    <property type="entry name" value="alpha/beta-Hydrolases"/>
    <property type="match status" value="2"/>
</dbReference>